<dbReference type="GO" id="GO:0005975">
    <property type="term" value="P:carbohydrate metabolic process"/>
    <property type="evidence" value="ECO:0007669"/>
    <property type="project" value="InterPro"/>
</dbReference>
<dbReference type="Gene3D" id="1.10.1740.10">
    <property type="match status" value="1"/>
</dbReference>
<organism evidence="2 3">
    <name type="scientific">Phnomibacter ginsenosidimutans</name>
    <dbReference type="NCBI Taxonomy" id="2676868"/>
    <lineage>
        <taxon>Bacteria</taxon>
        <taxon>Pseudomonadati</taxon>
        <taxon>Bacteroidota</taxon>
        <taxon>Chitinophagia</taxon>
        <taxon>Chitinophagales</taxon>
        <taxon>Chitinophagaceae</taxon>
        <taxon>Phnomibacter</taxon>
    </lineage>
</organism>
<keyword evidence="3" id="KW-1185">Reference proteome</keyword>
<dbReference type="Pfam" id="PF00128">
    <property type="entry name" value="Alpha-amylase"/>
    <property type="match status" value="1"/>
</dbReference>
<dbReference type="InterPro" id="IPR006047">
    <property type="entry name" value="GH13_cat_dom"/>
</dbReference>
<dbReference type="InterPro" id="IPR017853">
    <property type="entry name" value="GH"/>
</dbReference>
<dbReference type="Proteomes" id="UP000426027">
    <property type="component" value="Chromosome"/>
</dbReference>
<dbReference type="PANTHER" id="PTHR10357:SF213">
    <property type="entry name" value="ALPHA AMYLASE CATALYTIC REGION"/>
    <property type="match status" value="1"/>
</dbReference>
<dbReference type="Gene3D" id="2.60.40.1180">
    <property type="entry name" value="Golgi alpha-mannosidase II"/>
    <property type="match status" value="1"/>
</dbReference>
<reference evidence="2 3" key="1">
    <citation type="submission" date="2019-11" db="EMBL/GenBank/DDBJ databases">
        <authorList>
            <person name="Im W.T."/>
        </authorList>
    </citation>
    <scope>NUCLEOTIDE SEQUENCE [LARGE SCALE GENOMIC DNA]</scope>
    <source>
        <strain evidence="2 3">SB-02</strain>
    </source>
</reference>
<evidence type="ECO:0000313" key="3">
    <source>
        <dbReference type="Proteomes" id="UP000426027"/>
    </source>
</evidence>
<evidence type="ECO:0000259" key="1">
    <source>
        <dbReference type="SMART" id="SM00642"/>
    </source>
</evidence>
<protein>
    <submittedName>
        <fullName evidence="2">Alpha-amylase</fullName>
    </submittedName>
</protein>
<dbReference type="GO" id="GO:0047669">
    <property type="term" value="F:amylosucrase activity"/>
    <property type="evidence" value="ECO:0007669"/>
    <property type="project" value="InterPro"/>
</dbReference>
<name>A0A6I6G621_9BACT</name>
<dbReference type="InterPro" id="IPR013780">
    <property type="entry name" value="Glyco_hydro_b"/>
</dbReference>
<dbReference type="InterPro" id="IPR044077">
    <property type="entry name" value="Amylosucrase"/>
</dbReference>
<feature type="domain" description="Glycosyl hydrolase family 13 catalytic" evidence="1">
    <location>
        <begin position="139"/>
        <end position="570"/>
    </location>
</feature>
<dbReference type="EMBL" id="CP046566">
    <property type="protein sequence ID" value="QGW26873.1"/>
    <property type="molecule type" value="Genomic_DNA"/>
</dbReference>
<proteinExistence type="predicted"/>
<dbReference type="SUPFAM" id="SSF51011">
    <property type="entry name" value="Glycosyl hydrolase domain"/>
    <property type="match status" value="1"/>
</dbReference>
<dbReference type="PANTHER" id="PTHR10357">
    <property type="entry name" value="ALPHA-AMYLASE FAMILY MEMBER"/>
    <property type="match status" value="1"/>
</dbReference>
<gene>
    <name evidence="2" type="ORF">GLV81_01065</name>
</gene>
<sequence>MQQHGNKLYATATKPEPEPVSTWVPWKLLNISTKTYSDKEIMYNHPLHQQVKEVLQSAALKNAKADNEMAVRLIANAADMQQLFQQLYGHRADAEKHFAELLQTVVTAHKQRSAALQTLDASKQTAEPWFISNELVGMSLYVDRFAGSLQQLEHKLDYLDRLGVNLLHLMPIFESPANESDGGYAVSDFRKVDARFGTLKDLQQLQQTLQQRGMYMMLDIVLNHTSHRHEWAEKARQGDPFYKDFFYFFPDRTLPDQYEQTMPEIFPESAPGSFTWVPELNEWVMTVFHNYQWDLNYSNPAVLVAMLDTIFFYANLGVDVLRIDAPAFIWKQLGTTSQNLPQAHVLLRLIKLCVQTATPGMALLGEAIVAPAEIMKYFGTDRFTARECDFAYNATHMALQWDAIATGDTRVMLAAQHELLRKPYGTSWITYTRCHDDIGLGYDDYMIHAAGFNPWEHRRFLKDYFSGVYEGSPAKGALFAVNPKTQDARISGSLASLCGLETALRNNDAAAIDMSLRKIELMQAHHFFMGGLPMLFYGDEIGCINDYTYLNDSGKSYDNRWMHRPMIQWDSINIDDTATVAGKVFAATQQLIALRKQLEIVSDRSNLEWMTPHNIHVAGYVRHLPNRRLYCVFNFSDKDAWLTWYAFREKGMHFSRMKDHVSGQQLPVGSDREYLVLPAYGYMLLEGVE</sequence>
<dbReference type="SMART" id="SM00642">
    <property type="entry name" value="Aamy"/>
    <property type="match status" value="1"/>
</dbReference>
<dbReference type="InterPro" id="IPR045857">
    <property type="entry name" value="O16G_dom_2"/>
</dbReference>
<dbReference type="AlphaFoldDB" id="A0A6I6G621"/>
<dbReference type="SUPFAM" id="SSF51445">
    <property type="entry name" value="(Trans)glycosidases"/>
    <property type="match status" value="1"/>
</dbReference>
<dbReference type="CDD" id="cd11324">
    <property type="entry name" value="AmyAc_Amylosucrase"/>
    <property type="match status" value="1"/>
</dbReference>
<dbReference type="KEGG" id="fls:GLV81_01065"/>
<dbReference type="Gene3D" id="3.20.20.80">
    <property type="entry name" value="Glycosidases"/>
    <property type="match status" value="1"/>
</dbReference>
<accession>A0A6I6G621</accession>
<dbReference type="Gene3D" id="3.90.400.10">
    <property type="entry name" value="Oligo-1,6-glucosidase, Domain 2"/>
    <property type="match status" value="1"/>
</dbReference>
<evidence type="ECO:0000313" key="2">
    <source>
        <dbReference type="EMBL" id="QGW26873.1"/>
    </source>
</evidence>